<feature type="binding site" evidence="5">
    <location>
        <position position="83"/>
    </location>
    <ligand>
        <name>FAD</name>
        <dbReference type="ChEBI" id="CHEBI:57692"/>
    </ligand>
</feature>
<gene>
    <name evidence="9" type="ORF">A6V36_13790</name>
    <name evidence="10" type="ORF">A6V37_09415</name>
</gene>
<evidence type="ECO:0000256" key="4">
    <source>
        <dbReference type="ARBA" id="ARBA00022827"/>
    </source>
</evidence>
<dbReference type="Gene3D" id="3.30.560.10">
    <property type="entry name" value="Glucose Oxidase, domain 3"/>
    <property type="match status" value="1"/>
</dbReference>
<reference evidence="11 12" key="1">
    <citation type="submission" date="2016-04" db="EMBL/GenBank/DDBJ databases">
        <title>Reclassification of Paraburkholderia panaciterrae (Farh et al. 2015) Dobritsa &amp; Samadpour 2016 as a later homotypic synonym of Paraburkholderia ginsengiterrae (Farh et al. 2015) Dobritsa &amp; Samadpour 2016.</title>
        <authorList>
            <person name="Dobritsa A.P."/>
            <person name="Kutumbaka K."/>
            <person name="Samadpour M."/>
        </authorList>
    </citation>
    <scope>NUCLEOTIDE SEQUENCE [LARGE SCALE GENOMIC DNA]</scope>
    <source>
        <strain evidence="10 12">DCY85</strain>
        <strain evidence="9 11">DCY85-1</strain>
    </source>
</reference>
<sequence length="531" mass="57623">MNYDYIIVGAGSAGCVTANRLVTEHGKRVLVLEEGPLDTGMLLKMPAGTFKMLFEGSPFIKRYESEAQPSLGGRTVSVPQGRVIGGSSSVNAMAYVRGSRFDYDCWNEAVGGQGWSWDDLLPYFRRQEGNQRFDNDAHSGDGPLKVSDPRYVVDAADLFVRTMQRMGLPFTADFNAGTLGGVGYMQTTTFRGERCSAATAFLRPIMDRPELTVISKAKVSRLLFEGDRVVGIEYSIYGSTETAYAVAEVILTAGAYATPRLLMLSGIGPAEHLAEHGIKVRVDLRGVGQNLQDHNSVVVSMTTKGAHGYFGEDKGLRMLTNGLRYLAFRDGPVSSNGAETMAFVNLENPDSDPDLQIYGVGVMWPDPQGGEISHGISLMANLVKPRSRGSVKLRSSDPEDDALIDPNWLSDPSDQSRLLGAIKYLRRIAATAPLSDVIHKESQPGAEFQSDEQLLSYMRRTTESNYHPCGTCRMGRADDPMAVLTADLRVKGVPGLRVFDASMMPSVISANTNATVMAVADRGVDIMMGAC</sequence>
<feature type="binding site" evidence="5">
    <location>
        <position position="219"/>
    </location>
    <ligand>
        <name>FAD</name>
        <dbReference type="ChEBI" id="CHEBI:57692"/>
    </ligand>
</feature>
<dbReference type="InterPro" id="IPR000172">
    <property type="entry name" value="GMC_OxRdtase_N"/>
</dbReference>
<keyword evidence="4 5" id="KW-0274">FAD</keyword>
<evidence type="ECO:0000256" key="5">
    <source>
        <dbReference type="PIRSR" id="PIRSR000137-2"/>
    </source>
</evidence>
<dbReference type="EMBL" id="LXKA01000371">
    <property type="protein sequence ID" value="OAJ52646.1"/>
    <property type="molecule type" value="Genomic_DNA"/>
</dbReference>
<evidence type="ECO:0000313" key="11">
    <source>
        <dbReference type="Proteomes" id="UP000077961"/>
    </source>
</evidence>
<feature type="domain" description="Glucose-methanol-choline oxidoreductase N-terminal" evidence="7">
    <location>
        <begin position="81"/>
        <end position="104"/>
    </location>
</feature>
<protein>
    <submittedName>
        <fullName evidence="10">Glucose-methanol-choline oxidoreductase</fullName>
    </submittedName>
</protein>
<dbReference type="PROSITE" id="PS00624">
    <property type="entry name" value="GMC_OXRED_2"/>
    <property type="match status" value="1"/>
</dbReference>
<dbReference type="Pfam" id="PF00732">
    <property type="entry name" value="GMC_oxred_N"/>
    <property type="match status" value="1"/>
</dbReference>
<keyword evidence="11" id="KW-1185">Reference proteome</keyword>
<dbReference type="AlphaFoldDB" id="A0A1A9MZQ1"/>
<dbReference type="OrthoDB" id="9785276at2"/>
<dbReference type="PROSITE" id="PS00623">
    <property type="entry name" value="GMC_OXRED_1"/>
    <property type="match status" value="1"/>
</dbReference>
<evidence type="ECO:0000259" key="7">
    <source>
        <dbReference type="PROSITE" id="PS00623"/>
    </source>
</evidence>
<dbReference type="EMBL" id="LXJZ01000231">
    <property type="protein sequence ID" value="OAJ52479.1"/>
    <property type="molecule type" value="Genomic_DNA"/>
</dbReference>
<keyword evidence="3 6" id="KW-0285">Flavoprotein</keyword>
<dbReference type="Proteomes" id="UP000077961">
    <property type="component" value="Unassembled WGS sequence"/>
</dbReference>
<evidence type="ECO:0000259" key="8">
    <source>
        <dbReference type="PROSITE" id="PS00624"/>
    </source>
</evidence>
<name>A0A1A9MZQ1_9BURK</name>
<dbReference type="InterPro" id="IPR007867">
    <property type="entry name" value="GMC_OxRtase_C"/>
</dbReference>
<dbReference type="GO" id="GO:0016614">
    <property type="term" value="F:oxidoreductase activity, acting on CH-OH group of donors"/>
    <property type="evidence" value="ECO:0007669"/>
    <property type="project" value="InterPro"/>
</dbReference>
<proteinExistence type="inferred from homology"/>
<organism evidence="10 12">
    <name type="scientific">Paraburkholderia ginsengiterrae</name>
    <dbReference type="NCBI Taxonomy" id="1462993"/>
    <lineage>
        <taxon>Bacteria</taxon>
        <taxon>Pseudomonadati</taxon>
        <taxon>Pseudomonadota</taxon>
        <taxon>Betaproteobacteria</taxon>
        <taxon>Burkholderiales</taxon>
        <taxon>Burkholderiaceae</taxon>
        <taxon>Paraburkholderia</taxon>
    </lineage>
</organism>
<dbReference type="Pfam" id="PF05199">
    <property type="entry name" value="GMC_oxred_C"/>
    <property type="match status" value="1"/>
</dbReference>
<evidence type="ECO:0000256" key="2">
    <source>
        <dbReference type="ARBA" id="ARBA00010790"/>
    </source>
</evidence>
<dbReference type="Proteomes" id="UP000078116">
    <property type="component" value="Unassembled WGS sequence"/>
</dbReference>
<dbReference type="SUPFAM" id="SSF51905">
    <property type="entry name" value="FAD/NAD(P)-binding domain"/>
    <property type="match status" value="1"/>
</dbReference>
<evidence type="ECO:0000256" key="1">
    <source>
        <dbReference type="ARBA" id="ARBA00001974"/>
    </source>
</evidence>
<dbReference type="PIRSF" id="PIRSF000137">
    <property type="entry name" value="Alcohol_oxidase"/>
    <property type="match status" value="1"/>
</dbReference>
<dbReference type="GO" id="GO:0050660">
    <property type="term" value="F:flavin adenine dinucleotide binding"/>
    <property type="evidence" value="ECO:0007669"/>
    <property type="project" value="InterPro"/>
</dbReference>
<accession>A0A1A9MZQ1</accession>
<comment type="similarity">
    <text evidence="2 6">Belongs to the GMC oxidoreductase family.</text>
</comment>
<dbReference type="RefSeq" id="WP_064271929.1">
    <property type="nucleotide sequence ID" value="NZ_LXJZ01000231.1"/>
</dbReference>
<dbReference type="SUPFAM" id="SSF54373">
    <property type="entry name" value="FAD-linked reductases, C-terminal domain"/>
    <property type="match status" value="1"/>
</dbReference>
<evidence type="ECO:0000256" key="6">
    <source>
        <dbReference type="RuleBase" id="RU003968"/>
    </source>
</evidence>
<dbReference type="Gene3D" id="3.50.50.60">
    <property type="entry name" value="FAD/NAD(P)-binding domain"/>
    <property type="match status" value="1"/>
</dbReference>
<dbReference type="InterPro" id="IPR012132">
    <property type="entry name" value="GMC_OxRdtase"/>
</dbReference>
<evidence type="ECO:0000313" key="12">
    <source>
        <dbReference type="Proteomes" id="UP000078116"/>
    </source>
</evidence>
<comment type="caution">
    <text evidence="10">The sequence shown here is derived from an EMBL/GenBank/DDBJ whole genome shotgun (WGS) entry which is preliminary data.</text>
</comment>
<comment type="cofactor">
    <cofactor evidence="1 5">
        <name>FAD</name>
        <dbReference type="ChEBI" id="CHEBI:57692"/>
    </cofactor>
</comment>
<dbReference type="PANTHER" id="PTHR11552:SF147">
    <property type="entry name" value="CHOLINE DEHYDROGENASE, MITOCHONDRIAL"/>
    <property type="match status" value="1"/>
</dbReference>
<evidence type="ECO:0000313" key="9">
    <source>
        <dbReference type="EMBL" id="OAJ52479.1"/>
    </source>
</evidence>
<evidence type="ECO:0000256" key="3">
    <source>
        <dbReference type="ARBA" id="ARBA00022630"/>
    </source>
</evidence>
<evidence type="ECO:0000313" key="10">
    <source>
        <dbReference type="EMBL" id="OAJ52646.1"/>
    </source>
</evidence>
<dbReference type="InterPro" id="IPR036188">
    <property type="entry name" value="FAD/NAD-bd_sf"/>
</dbReference>
<dbReference type="PANTHER" id="PTHR11552">
    <property type="entry name" value="GLUCOSE-METHANOL-CHOLINE GMC OXIDOREDUCTASE"/>
    <property type="match status" value="1"/>
</dbReference>
<dbReference type="STRING" id="1462993.A6V36_13790"/>
<feature type="domain" description="Glucose-methanol-choline oxidoreductase N-terminal" evidence="8">
    <location>
        <begin position="254"/>
        <end position="268"/>
    </location>
</feature>